<keyword evidence="4" id="KW-1185">Reference proteome</keyword>
<keyword evidence="2" id="KW-0812">Transmembrane</keyword>
<feature type="transmembrane region" description="Helical" evidence="2">
    <location>
        <begin position="90"/>
        <end position="113"/>
    </location>
</feature>
<name>A0AAD2PV10_9STRA</name>
<dbReference type="Proteomes" id="UP001295423">
    <property type="component" value="Unassembled WGS sequence"/>
</dbReference>
<organism evidence="3 4">
    <name type="scientific">Cylindrotheca closterium</name>
    <dbReference type="NCBI Taxonomy" id="2856"/>
    <lineage>
        <taxon>Eukaryota</taxon>
        <taxon>Sar</taxon>
        <taxon>Stramenopiles</taxon>
        <taxon>Ochrophyta</taxon>
        <taxon>Bacillariophyta</taxon>
        <taxon>Bacillariophyceae</taxon>
        <taxon>Bacillariophycidae</taxon>
        <taxon>Bacillariales</taxon>
        <taxon>Bacillariaceae</taxon>
        <taxon>Cylindrotheca</taxon>
    </lineage>
</organism>
<protein>
    <submittedName>
        <fullName evidence="3">Uncharacterized protein</fullName>
    </submittedName>
</protein>
<dbReference type="AlphaFoldDB" id="A0AAD2PV10"/>
<dbReference type="EMBL" id="CAKOGP040001836">
    <property type="protein sequence ID" value="CAJ1953629.1"/>
    <property type="molecule type" value="Genomic_DNA"/>
</dbReference>
<keyword evidence="2" id="KW-1133">Transmembrane helix</keyword>
<evidence type="ECO:0000313" key="4">
    <source>
        <dbReference type="Proteomes" id="UP001295423"/>
    </source>
</evidence>
<feature type="compositionally biased region" description="Low complexity" evidence="1">
    <location>
        <begin position="11"/>
        <end position="21"/>
    </location>
</feature>
<feature type="transmembrane region" description="Helical" evidence="2">
    <location>
        <begin position="187"/>
        <end position="205"/>
    </location>
</feature>
<evidence type="ECO:0000256" key="2">
    <source>
        <dbReference type="SAM" id="Phobius"/>
    </source>
</evidence>
<keyword evidence="2" id="KW-0472">Membrane</keyword>
<accession>A0AAD2PV10</accession>
<gene>
    <name evidence="3" type="ORF">CYCCA115_LOCUS14232</name>
</gene>
<feature type="transmembrane region" description="Helical" evidence="2">
    <location>
        <begin position="153"/>
        <end position="175"/>
    </location>
</feature>
<reference evidence="3" key="1">
    <citation type="submission" date="2023-08" db="EMBL/GenBank/DDBJ databases">
        <authorList>
            <person name="Audoor S."/>
            <person name="Bilcke G."/>
        </authorList>
    </citation>
    <scope>NUCLEOTIDE SEQUENCE</scope>
</reference>
<evidence type="ECO:0000256" key="1">
    <source>
        <dbReference type="SAM" id="MobiDB-lite"/>
    </source>
</evidence>
<sequence length="217" mass="22149">MTPSPPNKSNQAQQQQQQESPLLLATSSNSTAAAGRTKSPAWTVADLFAEPPALGIFYHLCGTTYDLCTPVGTTIGAAIALPVFSKTRPFLQVAGTGGLIGGGLGLMLGAAAYTSVSQGFMPPKKGSLPWDEQGILERRDKIATNTMIRSLDAGTYIGILMGALAMGIAGGPAALSLRTGVLGVGQGLSLGATAGSLATIGYLSVQAKEDEVQTDKP</sequence>
<evidence type="ECO:0000313" key="3">
    <source>
        <dbReference type="EMBL" id="CAJ1953629.1"/>
    </source>
</evidence>
<comment type="caution">
    <text evidence="3">The sequence shown here is derived from an EMBL/GenBank/DDBJ whole genome shotgun (WGS) entry which is preliminary data.</text>
</comment>
<feature type="region of interest" description="Disordered" evidence="1">
    <location>
        <begin position="1"/>
        <end position="21"/>
    </location>
</feature>
<proteinExistence type="predicted"/>